<evidence type="ECO:0000256" key="1">
    <source>
        <dbReference type="ARBA" id="ARBA00023015"/>
    </source>
</evidence>
<evidence type="ECO:0000313" key="6">
    <source>
        <dbReference type="Proteomes" id="UP001164390"/>
    </source>
</evidence>
<sequence length="325" mass="35005">MTSNRRSHRVAVLAYEGMSLFETGIVTEVFGVRWPDLPEPWYDLTLCSERRGATPTVGGATLRTSMGLDGFEAADTIIVPSVSDVDVPTSPRLVAALRAAHERGVRIASICSGAFALAGAGLLDGRGATTHWIYAERLAERFPAVEVDPRPLFVDEGDLLTSAGSAAGLDLCLHLVRRDHGGAVANRLARRLVAQPYRDGGQAQYIESPVRAADSGDDIARSMAWALERLDEPLTMEALATSVHLSPRTYLRHFTAATGTSPIRWLIAQRVEASLALLETTSMPIEEVAAAVGFQSAVTYRHHFAAALKIAPSAYRRSFRGARAG</sequence>
<dbReference type="CDD" id="cd03137">
    <property type="entry name" value="GATase1_AraC_1"/>
    <property type="match status" value="1"/>
</dbReference>
<name>A0AA46TLG4_9ACTN</name>
<dbReference type="EMBL" id="CP094970">
    <property type="protein sequence ID" value="UYM07494.1"/>
    <property type="molecule type" value="Genomic_DNA"/>
</dbReference>
<dbReference type="InterPro" id="IPR002818">
    <property type="entry name" value="DJ-1/PfpI"/>
</dbReference>
<evidence type="ECO:0000256" key="3">
    <source>
        <dbReference type="ARBA" id="ARBA00023163"/>
    </source>
</evidence>
<dbReference type="AlphaFoldDB" id="A0AA46TLG4"/>
<organism evidence="5 6">
    <name type="scientific">Solicola gregarius</name>
    <dbReference type="NCBI Taxonomy" id="2908642"/>
    <lineage>
        <taxon>Bacteria</taxon>
        <taxon>Bacillati</taxon>
        <taxon>Actinomycetota</taxon>
        <taxon>Actinomycetes</taxon>
        <taxon>Propionibacteriales</taxon>
        <taxon>Nocardioidaceae</taxon>
        <taxon>Solicola</taxon>
    </lineage>
</organism>
<keyword evidence="3" id="KW-0804">Transcription</keyword>
<dbReference type="PROSITE" id="PS00041">
    <property type="entry name" value="HTH_ARAC_FAMILY_1"/>
    <property type="match status" value="1"/>
</dbReference>
<dbReference type="Proteomes" id="UP001164390">
    <property type="component" value="Chromosome"/>
</dbReference>
<reference evidence="5" key="1">
    <citation type="submission" date="2022-01" db="EMBL/GenBank/DDBJ databases">
        <title>Nocardioidaceae gen. sp. A5X3R13.</title>
        <authorList>
            <person name="Lopez Marin M.A."/>
            <person name="Uhlik O."/>
        </authorList>
    </citation>
    <scope>NUCLEOTIDE SEQUENCE</scope>
    <source>
        <strain evidence="5">A5X3R13</strain>
    </source>
</reference>
<protein>
    <submittedName>
        <fullName evidence="5">Helix-turn-helix domain-containing protein</fullName>
    </submittedName>
</protein>
<dbReference type="Pfam" id="PF12833">
    <property type="entry name" value="HTH_18"/>
    <property type="match status" value="1"/>
</dbReference>
<dbReference type="KEGG" id="sgrg:L0C25_10620"/>
<keyword evidence="6" id="KW-1185">Reference proteome</keyword>
<dbReference type="GO" id="GO:0043565">
    <property type="term" value="F:sequence-specific DNA binding"/>
    <property type="evidence" value="ECO:0007669"/>
    <property type="project" value="InterPro"/>
</dbReference>
<evidence type="ECO:0000313" key="5">
    <source>
        <dbReference type="EMBL" id="UYM07494.1"/>
    </source>
</evidence>
<keyword evidence="1" id="KW-0805">Transcription regulation</keyword>
<dbReference type="Gene3D" id="1.10.10.60">
    <property type="entry name" value="Homeodomain-like"/>
    <property type="match status" value="1"/>
</dbReference>
<keyword evidence="2" id="KW-0238">DNA-binding</keyword>
<dbReference type="InterPro" id="IPR009057">
    <property type="entry name" value="Homeodomain-like_sf"/>
</dbReference>
<evidence type="ECO:0000256" key="2">
    <source>
        <dbReference type="ARBA" id="ARBA00023125"/>
    </source>
</evidence>
<dbReference type="SUPFAM" id="SSF52317">
    <property type="entry name" value="Class I glutamine amidotransferase-like"/>
    <property type="match status" value="1"/>
</dbReference>
<dbReference type="InterPro" id="IPR052158">
    <property type="entry name" value="INH-QAR"/>
</dbReference>
<dbReference type="SMART" id="SM00342">
    <property type="entry name" value="HTH_ARAC"/>
    <property type="match status" value="1"/>
</dbReference>
<dbReference type="InterPro" id="IPR029062">
    <property type="entry name" value="Class_I_gatase-like"/>
</dbReference>
<gene>
    <name evidence="5" type="ORF">L0C25_10620</name>
</gene>
<dbReference type="InterPro" id="IPR018060">
    <property type="entry name" value="HTH_AraC"/>
</dbReference>
<dbReference type="GO" id="GO:0003700">
    <property type="term" value="F:DNA-binding transcription factor activity"/>
    <property type="evidence" value="ECO:0007669"/>
    <property type="project" value="InterPro"/>
</dbReference>
<dbReference type="SUPFAM" id="SSF46689">
    <property type="entry name" value="Homeodomain-like"/>
    <property type="match status" value="2"/>
</dbReference>
<proteinExistence type="predicted"/>
<feature type="domain" description="HTH araC/xylS-type" evidence="4">
    <location>
        <begin position="220"/>
        <end position="318"/>
    </location>
</feature>
<dbReference type="Gene3D" id="3.40.50.880">
    <property type="match status" value="1"/>
</dbReference>
<dbReference type="PANTHER" id="PTHR43130:SF3">
    <property type="entry name" value="HTH-TYPE TRANSCRIPTIONAL REGULATOR RV1931C"/>
    <property type="match status" value="1"/>
</dbReference>
<dbReference type="PROSITE" id="PS01124">
    <property type="entry name" value="HTH_ARAC_FAMILY_2"/>
    <property type="match status" value="1"/>
</dbReference>
<dbReference type="InterPro" id="IPR018062">
    <property type="entry name" value="HTH_AraC-typ_CS"/>
</dbReference>
<dbReference type="PANTHER" id="PTHR43130">
    <property type="entry name" value="ARAC-FAMILY TRANSCRIPTIONAL REGULATOR"/>
    <property type="match status" value="1"/>
</dbReference>
<dbReference type="Pfam" id="PF01965">
    <property type="entry name" value="DJ-1_PfpI"/>
    <property type="match status" value="1"/>
</dbReference>
<accession>A0AA46TLG4</accession>
<dbReference type="RefSeq" id="WP_271636469.1">
    <property type="nucleotide sequence ID" value="NZ_CP094970.1"/>
</dbReference>
<evidence type="ECO:0000259" key="4">
    <source>
        <dbReference type="PROSITE" id="PS01124"/>
    </source>
</evidence>